<accession>A0A8T0IZF3</accession>
<proteinExistence type="predicted"/>
<feature type="signal peptide" evidence="1">
    <location>
        <begin position="1"/>
        <end position="27"/>
    </location>
</feature>
<evidence type="ECO:0008006" key="4">
    <source>
        <dbReference type="Google" id="ProtNLM"/>
    </source>
</evidence>
<evidence type="ECO:0000256" key="1">
    <source>
        <dbReference type="SAM" id="SignalP"/>
    </source>
</evidence>
<dbReference type="AlphaFoldDB" id="A0A8T0IZF3"/>
<reference evidence="2" key="1">
    <citation type="submission" date="2020-06" db="EMBL/GenBank/DDBJ databases">
        <title>WGS assembly of Ceratodon purpureus strain R40.</title>
        <authorList>
            <person name="Carey S.B."/>
            <person name="Jenkins J."/>
            <person name="Shu S."/>
            <person name="Lovell J.T."/>
            <person name="Sreedasyam A."/>
            <person name="Maumus F."/>
            <person name="Tiley G.P."/>
            <person name="Fernandez-Pozo N."/>
            <person name="Barry K."/>
            <person name="Chen C."/>
            <person name="Wang M."/>
            <person name="Lipzen A."/>
            <person name="Daum C."/>
            <person name="Saski C.A."/>
            <person name="Payton A.C."/>
            <person name="Mcbreen J.C."/>
            <person name="Conrad R.E."/>
            <person name="Kollar L.M."/>
            <person name="Olsson S."/>
            <person name="Huttunen S."/>
            <person name="Landis J.B."/>
            <person name="Wickett N.J."/>
            <person name="Johnson M.G."/>
            <person name="Rensing S.A."/>
            <person name="Grimwood J."/>
            <person name="Schmutz J."/>
            <person name="Mcdaniel S.F."/>
        </authorList>
    </citation>
    <scope>NUCLEOTIDE SEQUENCE</scope>
    <source>
        <strain evidence="2">R40</strain>
    </source>
</reference>
<dbReference type="EMBL" id="CM026422">
    <property type="protein sequence ID" value="KAG0588352.1"/>
    <property type="molecule type" value="Genomic_DNA"/>
</dbReference>
<comment type="caution">
    <text evidence="2">The sequence shown here is derived from an EMBL/GenBank/DDBJ whole genome shotgun (WGS) entry which is preliminary data.</text>
</comment>
<name>A0A8T0IZF3_CERPU</name>
<dbReference type="Proteomes" id="UP000822688">
    <property type="component" value="Chromosome 2"/>
</dbReference>
<keyword evidence="1" id="KW-0732">Signal</keyword>
<organism evidence="2 3">
    <name type="scientific">Ceratodon purpureus</name>
    <name type="common">Fire moss</name>
    <name type="synonym">Dicranum purpureum</name>
    <dbReference type="NCBI Taxonomy" id="3225"/>
    <lineage>
        <taxon>Eukaryota</taxon>
        <taxon>Viridiplantae</taxon>
        <taxon>Streptophyta</taxon>
        <taxon>Embryophyta</taxon>
        <taxon>Bryophyta</taxon>
        <taxon>Bryophytina</taxon>
        <taxon>Bryopsida</taxon>
        <taxon>Dicranidae</taxon>
        <taxon>Pseudoditrichales</taxon>
        <taxon>Ditrichaceae</taxon>
        <taxon>Ceratodon</taxon>
    </lineage>
</organism>
<sequence length="61" mass="6939">MRRWGLHLRVPPFAHLLLLRLPPQHSCQHFPIHDNCATTTKTRENSTRLTGGGLCLRGIGR</sequence>
<keyword evidence="3" id="KW-1185">Reference proteome</keyword>
<evidence type="ECO:0000313" key="3">
    <source>
        <dbReference type="Proteomes" id="UP000822688"/>
    </source>
</evidence>
<gene>
    <name evidence="2" type="ORF">KC19_2G237100</name>
</gene>
<feature type="chain" id="PRO_5035795475" description="Secreted protein" evidence="1">
    <location>
        <begin position="28"/>
        <end position="61"/>
    </location>
</feature>
<evidence type="ECO:0000313" key="2">
    <source>
        <dbReference type="EMBL" id="KAG0588352.1"/>
    </source>
</evidence>
<protein>
    <recommendedName>
        <fullName evidence="4">Secreted protein</fullName>
    </recommendedName>
</protein>